<dbReference type="InterPro" id="IPR053465">
    <property type="entry name" value="Sortase_Class_E"/>
</dbReference>
<dbReference type="Pfam" id="PF04203">
    <property type="entry name" value="Sortase"/>
    <property type="match status" value="1"/>
</dbReference>
<dbReference type="Gene3D" id="2.40.260.10">
    <property type="entry name" value="Sortase"/>
    <property type="match status" value="1"/>
</dbReference>
<accession>A0A6I4MGX5</accession>
<dbReference type="NCBIfam" id="NF033747">
    <property type="entry name" value="class_E_sortase"/>
    <property type="match status" value="1"/>
</dbReference>
<organism evidence="4 5">
    <name type="scientific">Actinomadura physcomitrii</name>
    <dbReference type="NCBI Taxonomy" id="2650748"/>
    <lineage>
        <taxon>Bacteria</taxon>
        <taxon>Bacillati</taxon>
        <taxon>Actinomycetota</taxon>
        <taxon>Actinomycetes</taxon>
        <taxon>Streptosporangiales</taxon>
        <taxon>Thermomonosporaceae</taxon>
        <taxon>Actinomadura</taxon>
    </lineage>
</organism>
<evidence type="ECO:0000256" key="3">
    <source>
        <dbReference type="SAM" id="Phobius"/>
    </source>
</evidence>
<gene>
    <name evidence="4" type="ORF">F8568_013910</name>
</gene>
<evidence type="ECO:0000256" key="2">
    <source>
        <dbReference type="PIRSR" id="PIRSR605754-1"/>
    </source>
</evidence>
<dbReference type="Proteomes" id="UP000462055">
    <property type="component" value="Unassembled WGS sequence"/>
</dbReference>
<proteinExistence type="predicted"/>
<dbReference type="GO" id="GO:0016787">
    <property type="term" value="F:hydrolase activity"/>
    <property type="evidence" value="ECO:0007669"/>
    <property type="project" value="UniProtKB-KW"/>
</dbReference>
<keyword evidence="3" id="KW-1133">Transmembrane helix</keyword>
<evidence type="ECO:0000313" key="4">
    <source>
        <dbReference type="EMBL" id="MWA01456.1"/>
    </source>
</evidence>
<protein>
    <submittedName>
        <fullName evidence="4">Class E sortase</fullName>
    </submittedName>
</protein>
<dbReference type="InterPro" id="IPR042003">
    <property type="entry name" value="Sortase_E"/>
</dbReference>
<keyword evidence="1" id="KW-0378">Hydrolase</keyword>
<evidence type="ECO:0000313" key="5">
    <source>
        <dbReference type="Proteomes" id="UP000462055"/>
    </source>
</evidence>
<sequence length="214" mass="23649">MVIRGLGELCITAGVIVMLFVTYELWGTGQYTSAQQDRLGKQLLKSWQAPKVTTEKVRLGNGLAMIRIPKFGRKYHYVIIEGVSVPDLRKGPGHYPGTALPGQVGNFVVSGHRTTYSAPFNKLGDLDRGDEILIDTRDDQYVYKVTDRRIVKPTEVDVTAPVPFHPGRRPTGRMITLTTCHPKYSAAKRMIIFGELASAVRRVKPGVPTTAAGR</sequence>
<keyword evidence="3" id="KW-0812">Transmembrane</keyword>
<dbReference type="EMBL" id="WBMS02000009">
    <property type="protein sequence ID" value="MWA01456.1"/>
    <property type="molecule type" value="Genomic_DNA"/>
</dbReference>
<dbReference type="InterPro" id="IPR005754">
    <property type="entry name" value="Sortase"/>
</dbReference>
<feature type="transmembrane region" description="Helical" evidence="3">
    <location>
        <begin position="6"/>
        <end position="26"/>
    </location>
</feature>
<keyword evidence="5" id="KW-1185">Reference proteome</keyword>
<dbReference type="SUPFAM" id="SSF63817">
    <property type="entry name" value="Sortase"/>
    <property type="match status" value="1"/>
</dbReference>
<dbReference type="NCBIfam" id="TIGR01076">
    <property type="entry name" value="sortase_fam"/>
    <property type="match status" value="1"/>
</dbReference>
<dbReference type="InterPro" id="IPR023365">
    <property type="entry name" value="Sortase_dom-sf"/>
</dbReference>
<feature type="active site" description="Acyl-thioester intermediate" evidence="2">
    <location>
        <position position="180"/>
    </location>
</feature>
<comment type="caution">
    <text evidence="4">The sequence shown here is derived from an EMBL/GenBank/DDBJ whole genome shotgun (WGS) entry which is preliminary data.</text>
</comment>
<keyword evidence="3" id="KW-0472">Membrane</keyword>
<dbReference type="CDD" id="cd05830">
    <property type="entry name" value="Sortase_E"/>
    <property type="match status" value="1"/>
</dbReference>
<name>A0A6I4MGX5_9ACTN</name>
<evidence type="ECO:0000256" key="1">
    <source>
        <dbReference type="ARBA" id="ARBA00022801"/>
    </source>
</evidence>
<dbReference type="AlphaFoldDB" id="A0A6I4MGX5"/>
<reference evidence="4" key="1">
    <citation type="submission" date="2019-12" db="EMBL/GenBank/DDBJ databases">
        <title>Actinomadura physcomitrii sp. nov., a novel actinomycete isolated from moss [Physcomitrium sphaericum (Ludw) Fuernr].</title>
        <authorList>
            <person name="Zhuang X."/>
        </authorList>
    </citation>
    <scope>NUCLEOTIDE SEQUENCE [LARGE SCALE GENOMIC DNA]</scope>
    <source>
        <strain evidence="4">LD22</strain>
    </source>
</reference>
<feature type="active site" description="Proton donor/acceptor" evidence="2">
    <location>
        <position position="112"/>
    </location>
</feature>